<reference evidence="3" key="1">
    <citation type="submission" date="2020-10" db="EMBL/GenBank/DDBJ databases">
        <authorList>
            <person name="Gilroy R."/>
        </authorList>
    </citation>
    <scope>NUCLEOTIDE SEQUENCE</scope>
    <source>
        <strain evidence="3">CHK184-25365</strain>
    </source>
</reference>
<evidence type="ECO:0000313" key="3">
    <source>
        <dbReference type="EMBL" id="HIR40513.1"/>
    </source>
</evidence>
<dbReference type="AlphaFoldDB" id="A0A9D1AHN5"/>
<accession>A0A9D1AHN5</accession>
<gene>
    <name evidence="3" type="ORF">IAB36_01640</name>
</gene>
<keyword evidence="1" id="KW-0378">Hydrolase</keyword>
<dbReference type="GO" id="GO:0016052">
    <property type="term" value="P:carbohydrate catabolic process"/>
    <property type="evidence" value="ECO:0007669"/>
    <property type="project" value="InterPro"/>
</dbReference>
<name>A0A9D1AHN5_9FIRM</name>
<sequence>MAQYFTLEQGSLLLRFEITDSFQTRLLEVTPRGKQPVQVAEESKQWFTPVELQLTGDTTLQTTGYKHNGTKAGLELEYDDREEYANNYGRKIEIHYTSSSGLYVTSHIQFYADTPTVRCWTQLDNQGTQEVGLEYVSSFVYHGLAKGGKQPYYDKTTLWIPYSCWYGECRWVEQPISQVGLTRLPIHGQGCFGHSFNRFTYGSHGSWSSCDYLPMGMIQDKEEGLTWFWQIESGGPWLAEYGATPGGYLYVALSGPTEAEDHWWKSLKPGESFTTVPAAFGVVEGDTQAALQALNQYRRDMRRLSEDAALCNVVFNDYMNCLMGDPTEETLLPMIDRAAELGCEYYCIDCGWYADGYWWDSIGQWEVSKKRFPNGIQKVINYIHQKGMKAGIWLEIEGMGMNCPLAKTLPDDWFFCRHGKRVAQNQRYLLDFRNPAVLDYVSGIVEPMIVDWGVDFFKMDYNVNTGIGSDINSDSCGDALLEHIRAVQDWYRYLYHRYPFLVIENCGSGGQRMDYGFLQLHSLQSISDQTDYISNAYIASVIASAVTPEQSGCWVYPYEDEREHVIFCMVTGLLLRPYISGKVWQLSQPQLDLMAEGIALYKDKIRRRLIRSTPFFPLGLSRENDPVLAFGLEDANGGFVAVFGIDQDVMTLSLPTKKPIQRVKCIYPESEDCRYSVYQQKLTVALPQKKCARLFEFFY</sequence>
<dbReference type="GO" id="GO:0004557">
    <property type="term" value="F:alpha-galactosidase activity"/>
    <property type="evidence" value="ECO:0007669"/>
    <property type="project" value="InterPro"/>
</dbReference>
<dbReference type="CDD" id="cd14791">
    <property type="entry name" value="GH36"/>
    <property type="match status" value="1"/>
</dbReference>
<keyword evidence="2" id="KW-0326">Glycosidase</keyword>
<dbReference type="InterPro" id="IPR013785">
    <property type="entry name" value="Aldolase_TIM"/>
</dbReference>
<dbReference type="PRINTS" id="PR00743">
    <property type="entry name" value="GLHYDRLASE36"/>
</dbReference>
<dbReference type="InterPro" id="IPR038417">
    <property type="entry name" value="Alpga-gal_N_sf"/>
</dbReference>
<protein>
    <submittedName>
        <fullName evidence="3">Alpha-galactosidase</fullName>
    </submittedName>
</protein>
<proteinExistence type="predicted"/>
<dbReference type="PANTHER" id="PTHR43053:SF3">
    <property type="entry name" value="ALPHA-GALACTOSIDASE C-RELATED"/>
    <property type="match status" value="1"/>
</dbReference>
<evidence type="ECO:0000256" key="1">
    <source>
        <dbReference type="ARBA" id="ARBA00022801"/>
    </source>
</evidence>
<dbReference type="InterPro" id="IPR002252">
    <property type="entry name" value="Glyco_hydro_36"/>
</dbReference>
<evidence type="ECO:0000313" key="4">
    <source>
        <dbReference type="Proteomes" id="UP000886749"/>
    </source>
</evidence>
<dbReference type="InterPro" id="IPR050985">
    <property type="entry name" value="Alpha-glycosidase_related"/>
</dbReference>
<dbReference type="PANTHER" id="PTHR43053">
    <property type="entry name" value="GLYCOSIDASE FAMILY 31"/>
    <property type="match status" value="1"/>
</dbReference>
<reference evidence="3" key="2">
    <citation type="journal article" date="2021" name="PeerJ">
        <title>Extensive microbial diversity within the chicken gut microbiome revealed by metagenomics and culture.</title>
        <authorList>
            <person name="Gilroy R."/>
            <person name="Ravi A."/>
            <person name="Getino M."/>
            <person name="Pursley I."/>
            <person name="Horton D.L."/>
            <person name="Alikhan N.F."/>
            <person name="Baker D."/>
            <person name="Gharbi K."/>
            <person name="Hall N."/>
            <person name="Watson M."/>
            <person name="Adriaenssens E.M."/>
            <person name="Foster-Nyarko E."/>
            <person name="Jarju S."/>
            <person name="Secka A."/>
            <person name="Antonio M."/>
            <person name="Oren A."/>
            <person name="Chaudhuri R.R."/>
            <person name="La Ragione R."/>
            <person name="Hildebrand F."/>
            <person name="Pallen M.J."/>
        </authorList>
    </citation>
    <scope>NUCLEOTIDE SEQUENCE</scope>
    <source>
        <strain evidence="3">CHK184-25365</strain>
    </source>
</reference>
<dbReference type="Proteomes" id="UP000886749">
    <property type="component" value="Unassembled WGS sequence"/>
</dbReference>
<dbReference type="Pfam" id="PF02065">
    <property type="entry name" value="Melibiase"/>
    <property type="match status" value="1"/>
</dbReference>
<dbReference type="Gene3D" id="3.20.20.70">
    <property type="entry name" value="Aldolase class I"/>
    <property type="match status" value="1"/>
</dbReference>
<dbReference type="EMBL" id="DVGY01000040">
    <property type="protein sequence ID" value="HIR40513.1"/>
    <property type="molecule type" value="Genomic_DNA"/>
</dbReference>
<organism evidence="3 4">
    <name type="scientific">Candidatus Egerieicola pullicola</name>
    <dbReference type="NCBI Taxonomy" id="2840775"/>
    <lineage>
        <taxon>Bacteria</taxon>
        <taxon>Bacillati</taxon>
        <taxon>Bacillota</taxon>
        <taxon>Clostridia</taxon>
        <taxon>Eubacteriales</taxon>
        <taxon>Oscillospiraceae</taxon>
        <taxon>Oscillospiraceae incertae sedis</taxon>
        <taxon>Candidatus Egerieicola</taxon>
    </lineage>
</organism>
<dbReference type="InterPro" id="IPR017853">
    <property type="entry name" value="GH"/>
</dbReference>
<dbReference type="Gene3D" id="2.70.98.60">
    <property type="entry name" value="alpha-galactosidase from lactobacil brevis"/>
    <property type="match status" value="1"/>
</dbReference>
<comment type="caution">
    <text evidence="3">The sequence shown here is derived from an EMBL/GenBank/DDBJ whole genome shotgun (WGS) entry which is preliminary data.</text>
</comment>
<evidence type="ECO:0000256" key="2">
    <source>
        <dbReference type="ARBA" id="ARBA00023295"/>
    </source>
</evidence>
<dbReference type="SUPFAM" id="SSF51445">
    <property type="entry name" value="(Trans)glycosidases"/>
    <property type="match status" value="1"/>
</dbReference>